<dbReference type="PANTHER" id="PTHR30600:SF4">
    <property type="entry name" value="CYTOCHROME C DOMAIN-CONTAINING PROTEIN"/>
    <property type="match status" value="1"/>
</dbReference>
<evidence type="ECO:0000256" key="2">
    <source>
        <dbReference type="ARBA" id="ARBA00022723"/>
    </source>
</evidence>
<keyword evidence="1 4" id="KW-0349">Heme</keyword>
<organism evidence="7 8">
    <name type="scientific">Arcobacter nitrofigilis (strain ATCC 33309 / DSM 7299 / CCUG 15893 / LMG 7604 / NCTC 12251 / CI)</name>
    <name type="common">Campylobacter nitrofigilis</name>
    <dbReference type="NCBI Taxonomy" id="572480"/>
    <lineage>
        <taxon>Bacteria</taxon>
        <taxon>Pseudomonadati</taxon>
        <taxon>Campylobacterota</taxon>
        <taxon>Epsilonproteobacteria</taxon>
        <taxon>Campylobacterales</taxon>
        <taxon>Arcobacteraceae</taxon>
        <taxon>Arcobacter</taxon>
    </lineage>
</organism>
<dbReference type="GO" id="GO:0020037">
    <property type="term" value="F:heme binding"/>
    <property type="evidence" value="ECO:0007669"/>
    <property type="project" value="InterPro"/>
</dbReference>
<name>D5V5J9_ARCNC</name>
<dbReference type="InterPro" id="IPR010538">
    <property type="entry name" value="DHOR"/>
</dbReference>
<dbReference type="SUPFAM" id="SSF46626">
    <property type="entry name" value="Cytochrome c"/>
    <property type="match status" value="1"/>
</dbReference>
<dbReference type="HOGENOM" id="CLU_033900_1_0_7"/>
<keyword evidence="8" id="KW-1185">Reference proteome</keyword>
<evidence type="ECO:0000313" key="7">
    <source>
        <dbReference type="EMBL" id="ADG92035.1"/>
    </source>
</evidence>
<dbReference type="PANTHER" id="PTHR30600">
    <property type="entry name" value="CYTOCHROME C PEROXIDASE-RELATED"/>
    <property type="match status" value="1"/>
</dbReference>
<dbReference type="KEGG" id="ant:Arnit_0369"/>
<sequence precursor="true">MKLNFNLLSLLLLFTTTLYSSQQEMNNEDYDKYILGRSFFTIPWVEAPSATTARDGLGPLFNANACVACHPNTARGVLYNKKNEASKSLIPKLSIKSDNSKLHKDILKRDGSLPDPIYGAQISISSVHDVPYEARVNLDFEKIKLFFDGEEHYIYKPKYTLIDLHYGKLKKSTNISYRIAPTLYGMGLLSKIDKKSILANVDENDSNHDGISGRANFVYSKITKKEELGRFTYKASVAFVKEQIANAAFNDMGLTTSFLKGENCTKSQTACLNSPKARDEIDITDKRLDAITYYLENLPTYTPTKGKNFEKGIEIFSKIGCTSCHVPSLKAKDGTSVYTFSDLLLHDMGDGLSDGRSEFQASKNEFRTTPLWGYAVEKKAYRLLHDGRAKTFQEAILWHGGEATKAKENYVALDKKEKKLLTEFLKGL</sequence>
<reference evidence="7 8" key="1">
    <citation type="journal article" date="2010" name="Stand. Genomic Sci.">
        <title>Complete genome sequence of Arcobacter nitrofigilis type strain (CI).</title>
        <authorList>
            <person name="Pati A."/>
            <person name="Gronow S."/>
            <person name="Lapidus A."/>
            <person name="Copeland A."/>
            <person name="Glavina Del Rio T."/>
            <person name="Nolan M."/>
            <person name="Lucas S."/>
            <person name="Tice H."/>
            <person name="Cheng J.F."/>
            <person name="Han C."/>
            <person name="Chertkov O."/>
            <person name="Bruce D."/>
            <person name="Tapia R."/>
            <person name="Goodwin L."/>
            <person name="Pitluck S."/>
            <person name="Liolios K."/>
            <person name="Ivanova N."/>
            <person name="Mavromatis K."/>
            <person name="Chen A."/>
            <person name="Palaniappan K."/>
            <person name="Land M."/>
            <person name="Hauser L."/>
            <person name="Chang Y.J."/>
            <person name="Jeffries C.D."/>
            <person name="Detter J.C."/>
            <person name="Rohde M."/>
            <person name="Goker M."/>
            <person name="Bristow J."/>
            <person name="Eisen J.A."/>
            <person name="Markowitz V."/>
            <person name="Hugenholtz P."/>
            <person name="Klenk H.P."/>
            <person name="Kyrpides N.C."/>
        </authorList>
    </citation>
    <scope>NUCLEOTIDE SEQUENCE [LARGE SCALE GENOMIC DNA]</scope>
    <source>
        <strain evidence="8">ATCC 33309 / DSM 7299 / CCUG 15893 / LMG 7604 / NCTC 12251 / CI</strain>
    </source>
</reference>
<keyword evidence="3 4" id="KW-0408">Iron</keyword>
<dbReference type="OrthoDB" id="9805202at2"/>
<evidence type="ECO:0000256" key="1">
    <source>
        <dbReference type="ARBA" id="ARBA00022617"/>
    </source>
</evidence>
<dbReference type="Gene3D" id="1.10.760.10">
    <property type="entry name" value="Cytochrome c-like domain"/>
    <property type="match status" value="1"/>
</dbReference>
<evidence type="ECO:0000256" key="3">
    <source>
        <dbReference type="ARBA" id="ARBA00023004"/>
    </source>
</evidence>
<dbReference type="GO" id="GO:0046872">
    <property type="term" value="F:metal ion binding"/>
    <property type="evidence" value="ECO:0007669"/>
    <property type="project" value="UniProtKB-KW"/>
</dbReference>
<dbReference type="eggNOG" id="COG3488">
    <property type="taxonomic scope" value="Bacteria"/>
</dbReference>
<proteinExistence type="predicted"/>
<protein>
    <recommendedName>
        <fullName evidence="6">Cytochrome c domain-containing protein</fullName>
    </recommendedName>
</protein>
<dbReference type="Pfam" id="PF06537">
    <property type="entry name" value="DHOR"/>
    <property type="match status" value="1"/>
</dbReference>
<dbReference type="InterPro" id="IPR009056">
    <property type="entry name" value="Cyt_c-like_dom"/>
</dbReference>
<keyword evidence="5" id="KW-0732">Signal</keyword>
<evidence type="ECO:0000259" key="6">
    <source>
        <dbReference type="PROSITE" id="PS51007"/>
    </source>
</evidence>
<dbReference type="STRING" id="572480.Arnit_0369"/>
<accession>D5V5J9</accession>
<feature type="domain" description="Cytochrome c" evidence="6">
    <location>
        <begin position="307"/>
        <end position="428"/>
    </location>
</feature>
<dbReference type="GO" id="GO:0004130">
    <property type="term" value="F:cytochrome-c peroxidase activity"/>
    <property type="evidence" value="ECO:0007669"/>
    <property type="project" value="TreeGrafter"/>
</dbReference>
<feature type="chain" id="PRO_5003078104" description="Cytochrome c domain-containing protein" evidence="5">
    <location>
        <begin position="21"/>
        <end position="428"/>
    </location>
</feature>
<dbReference type="PIRSF" id="PIRSF028099">
    <property type="entry name" value="DUF1111"/>
    <property type="match status" value="1"/>
</dbReference>
<dbReference type="PROSITE" id="PS51007">
    <property type="entry name" value="CYTC"/>
    <property type="match status" value="1"/>
</dbReference>
<dbReference type="GO" id="GO:0009055">
    <property type="term" value="F:electron transfer activity"/>
    <property type="evidence" value="ECO:0007669"/>
    <property type="project" value="InterPro"/>
</dbReference>
<dbReference type="RefSeq" id="WP_013134180.1">
    <property type="nucleotide sequence ID" value="NC_014166.1"/>
</dbReference>
<feature type="signal peptide" evidence="5">
    <location>
        <begin position="1"/>
        <end position="20"/>
    </location>
</feature>
<evidence type="ECO:0000313" key="8">
    <source>
        <dbReference type="Proteomes" id="UP000000939"/>
    </source>
</evidence>
<dbReference type="AlphaFoldDB" id="D5V5J9"/>
<evidence type="ECO:0000256" key="5">
    <source>
        <dbReference type="SAM" id="SignalP"/>
    </source>
</evidence>
<dbReference type="InterPro" id="IPR051395">
    <property type="entry name" value="Cytochrome_c_Peroxidase/MauG"/>
</dbReference>
<gene>
    <name evidence="7" type="ordered locus">Arnit_0369</name>
</gene>
<evidence type="ECO:0000256" key="4">
    <source>
        <dbReference type="PROSITE-ProRule" id="PRU00433"/>
    </source>
</evidence>
<dbReference type="Proteomes" id="UP000000939">
    <property type="component" value="Chromosome"/>
</dbReference>
<dbReference type="InterPro" id="IPR036909">
    <property type="entry name" value="Cyt_c-like_dom_sf"/>
</dbReference>
<keyword evidence="2 4" id="KW-0479">Metal-binding</keyword>
<dbReference type="EMBL" id="CP001999">
    <property type="protein sequence ID" value="ADG92035.1"/>
    <property type="molecule type" value="Genomic_DNA"/>
</dbReference>